<dbReference type="Pfam" id="PF13487">
    <property type="entry name" value="HD_5"/>
    <property type="match status" value="1"/>
</dbReference>
<dbReference type="InterPro" id="IPR037522">
    <property type="entry name" value="HD_GYP_dom"/>
</dbReference>
<dbReference type="PANTHER" id="PTHR45228">
    <property type="entry name" value="CYCLIC DI-GMP PHOSPHODIESTERASE TM_0186-RELATED"/>
    <property type="match status" value="1"/>
</dbReference>
<organism evidence="2 3">
    <name type="scientific">Deinococcus koreensis</name>
    <dbReference type="NCBI Taxonomy" id="2054903"/>
    <lineage>
        <taxon>Bacteria</taxon>
        <taxon>Thermotogati</taxon>
        <taxon>Deinococcota</taxon>
        <taxon>Deinococci</taxon>
        <taxon>Deinococcales</taxon>
        <taxon>Deinococcaceae</taxon>
        <taxon>Deinococcus</taxon>
    </lineage>
</organism>
<proteinExistence type="predicted"/>
<dbReference type="Gene3D" id="1.10.3210.10">
    <property type="entry name" value="Hypothetical protein af1432"/>
    <property type="match status" value="1"/>
</dbReference>
<comment type="caution">
    <text evidence="2">The sequence shown here is derived from an EMBL/GenBank/DDBJ whole genome shotgun (WGS) entry which is preliminary data.</text>
</comment>
<evidence type="ECO:0000259" key="1">
    <source>
        <dbReference type="PROSITE" id="PS51832"/>
    </source>
</evidence>
<dbReference type="InterPro" id="IPR003607">
    <property type="entry name" value="HD/PDEase_dom"/>
</dbReference>
<dbReference type="SUPFAM" id="SSF109604">
    <property type="entry name" value="HD-domain/PDEase-like"/>
    <property type="match status" value="1"/>
</dbReference>
<dbReference type="CDD" id="cd00077">
    <property type="entry name" value="HDc"/>
    <property type="match status" value="1"/>
</dbReference>
<sequence length="162" mass="18494">MVPGQNIMSSKLVGFVGYWECRPEISVLEDAVQELRWGASLHDIGKLAIPDAVLLKPGRLSAQEWATMQLHVPEGHRLAETLGFLPPEALSVITQHHERWDGSGYLRELRENTYPVERPARWFRSSCVRAGRIGTYSCAMYTWGGFRARCRFSTRRFTNRTS</sequence>
<dbReference type="InterPro" id="IPR052020">
    <property type="entry name" value="Cyclic_di-GMP/3'3'-cGAMP_PDE"/>
</dbReference>
<dbReference type="PANTHER" id="PTHR45228:SF8">
    <property type="entry name" value="TWO-COMPONENT RESPONSE REGULATOR-RELATED"/>
    <property type="match status" value="1"/>
</dbReference>
<feature type="domain" description="HD-GYP" evidence="1">
    <location>
        <begin position="1"/>
        <end position="162"/>
    </location>
</feature>
<dbReference type="EMBL" id="PPPD01000004">
    <property type="protein sequence ID" value="PNY79374.1"/>
    <property type="molecule type" value="Genomic_DNA"/>
</dbReference>
<protein>
    <recommendedName>
        <fullName evidence="1">HD-GYP domain-containing protein</fullName>
    </recommendedName>
</protein>
<dbReference type="PROSITE" id="PS51832">
    <property type="entry name" value="HD_GYP"/>
    <property type="match status" value="1"/>
</dbReference>
<dbReference type="AlphaFoldDB" id="A0A2K3US73"/>
<evidence type="ECO:0000313" key="2">
    <source>
        <dbReference type="EMBL" id="PNY79374.1"/>
    </source>
</evidence>
<dbReference type="Proteomes" id="UP000236379">
    <property type="component" value="Unassembled WGS sequence"/>
</dbReference>
<gene>
    <name evidence="2" type="ORF">CVO96_19830</name>
</gene>
<reference evidence="2 3" key="1">
    <citation type="submission" date="2018-01" db="EMBL/GenBank/DDBJ databases">
        <title>Deinococcus koreensis sp. nov., a radiation-resistant bacterium isolated from river water.</title>
        <authorList>
            <person name="Choi A."/>
        </authorList>
    </citation>
    <scope>NUCLEOTIDE SEQUENCE [LARGE SCALE GENOMIC DNA]</scope>
    <source>
        <strain evidence="2 3">SJW1-2</strain>
    </source>
</reference>
<dbReference type="OrthoDB" id="49429at2"/>
<name>A0A2K3US73_9DEIO</name>
<accession>A0A2K3US73</accession>
<keyword evidence="3" id="KW-1185">Reference proteome</keyword>
<evidence type="ECO:0000313" key="3">
    <source>
        <dbReference type="Proteomes" id="UP000236379"/>
    </source>
</evidence>